<evidence type="ECO:0000313" key="3">
    <source>
        <dbReference type="Proteomes" id="UP000176700"/>
    </source>
</evidence>
<dbReference type="EMBL" id="MHNI01000006">
    <property type="protein sequence ID" value="OGZ43479.1"/>
    <property type="molecule type" value="Genomic_DNA"/>
</dbReference>
<dbReference type="Proteomes" id="UP000176700">
    <property type="component" value="Unassembled WGS sequence"/>
</dbReference>
<dbReference type="InterPro" id="IPR027304">
    <property type="entry name" value="Trigger_fact/SurA_dom_sf"/>
</dbReference>
<dbReference type="AlphaFoldDB" id="A0A1G2FZJ0"/>
<evidence type="ECO:0008006" key="4">
    <source>
        <dbReference type="Google" id="ProtNLM"/>
    </source>
</evidence>
<organism evidence="2 3">
    <name type="scientific">Candidatus Ryanbacteria bacterium RIFCSPHIGHO2_01_45_13</name>
    <dbReference type="NCBI Taxonomy" id="1802112"/>
    <lineage>
        <taxon>Bacteria</taxon>
        <taxon>Candidatus Ryaniibacteriota</taxon>
    </lineage>
</organism>
<feature type="transmembrane region" description="Helical" evidence="1">
    <location>
        <begin position="27"/>
        <end position="47"/>
    </location>
</feature>
<keyword evidence="1" id="KW-0812">Transmembrane</keyword>
<sequence length="217" mass="24600">MDPIHISEETQVPSSPIPLLPAPKRHLVRWIVMLVLVVIVFALLYVFRGMFVVALIDGTPISRLAVVRELERQSGAQALDALVNQTLVEKKAAEKGIIITGEEIEQALSDIRVNLSAQNMTLEDALKAENVTLEQVHKTIRLQKLTERILEDQLIVSEEEISAYMEQNKDFLPPTDSAEEQKKMVQDMLRQQRFASAFSAWLGATKTEVNISYWKEY</sequence>
<dbReference type="SUPFAM" id="SSF109998">
    <property type="entry name" value="Triger factor/SurA peptide-binding domain-like"/>
    <property type="match status" value="1"/>
</dbReference>
<keyword evidence="1" id="KW-0472">Membrane</keyword>
<protein>
    <recommendedName>
        <fullName evidence="4">SurA N-terminal domain-containing protein</fullName>
    </recommendedName>
</protein>
<comment type="caution">
    <text evidence="2">The sequence shown here is derived from an EMBL/GenBank/DDBJ whole genome shotgun (WGS) entry which is preliminary data.</text>
</comment>
<name>A0A1G2FZJ0_9BACT</name>
<evidence type="ECO:0000313" key="2">
    <source>
        <dbReference type="EMBL" id="OGZ43479.1"/>
    </source>
</evidence>
<evidence type="ECO:0000256" key="1">
    <source>
        <dbReference type="SAM" id="Phobius"/>
    </source>
</evidence>
<dbReference type="Gene3D" id="1.10.4030.10">
    <property type="entry name" value="Porin chaperone SurA, peptide-binding domain"/>
    <property type="match status" value="1"/>
</dbReference>
<dbReference type="PANTHER" id="PTHR47245:SF2">
    <property type="entry name" value="PEPTIDYL-PROLYL CIS-TRANS ISOMERASE HP_0175-RELATED"/>
    <property type="match status" value="1"/>
</dbReference>
<accession>A0A1G2FZJ0</accession>
<gene>
    <name evidence="2" type="ORF">A2W41_01790</name>
</gene>
<dbReference type="InterPro" id="IPR050245">
    <property type="entry name" value="PrsA_foldase"/>
</dbReference>
<dbReference type="PANTHER" id="PTHR47245">
    <property type="entry name" value="PEPTIDYLPROLYL ISOMERASE"/>
    <property type="match status" value="1"/>
</dbReference>
<reference evidence="2 3" key="1">
    <citation type="journal article" date="2016" name="Nat. Commun.">
        <title>Thousands of microbial genomes shed light on interconnected biogeochemical processes in an aquifer system.</title>
        <authorList>
            <person name="Anantharaman K."/>
            <person name="Brown C.T."/>
            <person name="Hug L.A."/>
            <person name="Sharon I."/>
            <person name="Castelle C.J."/>
            <person name="Probst A.J."/>
            <person name="Thomas B.C."/>
            <person name="Singh A."/>
            <person name="Wilkins M.J."/>
            <person name="Karaoz U."/>
            <person name="Brodie E.L."/>
            <person name="Williams K.H."/>
            <person name="Hubbard S.S."/>
            <person name="Banfield J.F."/>
        </authorList>
    </citation>
    <scope>NUCLEOTIDE SEQUENCE [LARGE SCALE GENOMIC DNA]</scope>
</reference>
<proteinExistence type="predicted"/>
<keyword evidence="1" id="KW-1133">Transmembrane helix</keyword>